<reference evidence="8 9" key="1">
    <citation type="submission" date="2018-03" db="EMBL/GenBank/DDBJ databases">
        <title>Genomic Encyclopedia of Type Strains, Phase III (KMG-III): the genomes of soil and plant-associated and newly described type strains.</title>
        <authorList>
            <person name="Whitman W."/>
        </authorList>
    </citation>
    <scope>NUCLEOTIDE SEQUENCE [LARGE SCALE GENOMIC DNA]</scope>
    <source>
        <strain evidence="8 9">CGMCC 4.7067</strain>
    </source>
</reference>
<keyword evidence="3 6" id="KW-0328">Glycosyltransferase</keyword>
<feature type="binding site" evidence="6">
    <location>
        <position position="147"/>
    </location>
    <ligand>
        <name>orotate</name>
        <dbReference type="ChEBI" id="CHEBI:30839"/>
    </ligand>
</feature>
<comment type="catalytic activity">
    <reaction evidence="6">
        <text>orotidine 5'-phosphate + diphosphate = orotate + 5-phospho-alpha-D-ribose 1-diphosphate</text>
        <dbReference type="Rhea" id="RHEA:10380"/>
        <dbReference type="ChEBI" id="CHEBI:30839"/>
        <dbReference type="ChEBI" id="CHEBI:33019"/>
        <dbReference type="ChEBI" id="CHEBI:57538"/>
        <dbReference type="ChEBI" id="CHEBI:58017"/>
        <dbReference type="EC" id="2.4.2.10"/>
    </reaction>
</comment>
<evidence type="ECO:0000256" key="2">
    <source>
        <dbReference type="ARBA" id="ARBA00011971"/>
    </source>
</evidence>
<dbReference type="InterPro" id="IPR029057">
    <property type="entry name" value="PRTase-like"/>
</dbReference>
<accession>A0A2T0UW11</accession>
<comment type="caution">
    <text evidence="6">Lacks conserved residue(s) required for the propagation of feature annotation.</text>
</comment>
<protein>
    <recommendedName>
        <fullName evidence="2 6">Orotate phosphoribosyltransferase</fullName>
        <shortName evidence="6">OPRT</shortName>
        <shortName evidence="6">OPRTase</shortName>
        <ecNumber evidence="2 6">2.4.2.10</ecNumber>
    </recommendedName>
</protein>
<evidence type="ECO:0000256" key="4">
    <source>
        <dbReference type="ARBA" id="ARBA00022679"/>
    </source>
</evidence>
<gene>
    <name evidence="6" type="primary">pyrE</name>
    <name evidence="8" type="ORF">B0I28_101452</name>
</gene>
<feature type="binding site" description="in other chain" evidence="6">
    <location>
        <begin position="115"/>
        <end position="123"/>
    </location>
    <ligand>
        <name>5-phospho-alpha-D-ribose 1-diphosphate</name>
        <dbReference type="ChEBI" id="CHEBI:58017"/>
        <note>ligand shared between dimeric partners</note>
    </ligand>
</feature>
<dbReference type="GO" id="GO:0004588">
    <property type="term" value="F:orotate phosphoribosyltransferase activity"/>
    <property type="evidence" value="ECO:0007669"/>
    <property type="project" value="UniProtKB-UniRule"/>
</dbReference>
<evidence type="ECO:0000256" key="3">
    <source>
        <dbReference type="ARBA" id="ARBA00022676"/>
    </source>
</evidence>
<evidence type="ECO:0000313" key="8">
    <source>
        <dbReference type="EMBL" id="PRY62125.1"/>
    </source>
</evidence>
<comment type="cofactor">
    <cofactor evidence="6">
        <name>Mg(2+)</name>
        <dbReference type="ChEBI" id="CHEBI:18420"/>
    </cofactor>
</comment>
<evidence type="ECO:0000259" key="7">
    <source>
        <dbReference type="Pfam" id="PF00156"/>
    </source>
</evidence>
<dbReference type="NCBIfam" id="TIGR00336">
    <property type="entry name" value="pyrE"/>
    <property type="match status" value="1"/>
</dbReference>
<dbReference type="SUPFAM" id="SSF53271">
    <property type="entry name" value="PRTase-like"/>
    <property type="match status" value="1"/>
</dbReference>
<dbReference type="InterPro" id="IPR004467">
    <property type="entry name" value="Or_phspho_trans_dom"/>
</dbReference>
<feature type="binding site" evidence="6">
    <location>
        <position position="93"/>
    </location>
    <ligand>
        <name>5-phospho-alpha-D-ribose 1-diphosphate</name>
        <dbReference type="ChEBI" id="CHEBI:58017"/>
        <note>ligand shared between dimeric partners</note>
    </ligand>
</feature>
<dbReference type="AlphaFoldDB" id="A0A2T0UW11"/>
<sequence>MTDTDLARDIFDRSHLTGEFTLRSGVVANEYFDKYLFESDPVLLRRIAEALAPLVPADGVDALAGLETGGIPIAVMLSQVTGIPALFVRKEAKTYGTCRLAEGGEVDGRRLFIVEDVVTSGGAVLDAVEELRNRGAVVEQGVCVIDRESGGLKNLSDIGIELKALFTMTELKAAGAE</sequence>
<feature type="binding site" description="in other chain" evidence="6">
    <location>
        <position position="23"/>
    </location>
    <ligand>
        <name>5-phospho-alpha-D-ribose 1-diphosphate</name>
        <dbReference type="ChEBI" id="CHEBI:58017"/>
        <note>ligand shared between dimeric partners</note>
    </ligand>
</feature>
<dbReference type="GO" id="GO:0044205">
    <property type="term" value="P:'de novo' UMP biosynthetic process"/>
    <property type="evidence" value="ECO:0007669"/>
    <property type="project" value="UniProtKB-UniRule"/>
</dbReference>
<dbReference type="CDD" id="cd06223">
    <property type="entry name" value="PRTases_typeI"/>
    <property type="match status" value="1"/>
</dbReference>
<feature type="binding site" evidence="6">
    <location>
        <position position="89"/>
    </location>
    <ligand>
        <name>5-phospho-alpha-D-ribose 1-diphosphate</name>
        <dbReference type="ChEBI" id="CHEBI:58017"/>
        <note>ligand shared between dimeric partners</note>
    </ligand>
</feature>
<evidence type="ECO:0000313" key="9">
    <source>
        <dbReference type="Proteomes" id="UP000238176"/>
    </source>
</evidence>
<dbReference type="GO" id="GO:0000287">
    <property type="term" value="F:magnesium ion binding"/>
    <property type="evidence" value="ECO:0007669"/>
    <property type="project" value="UniProtKB-UniRule"/>
</dbReference>
<feature type="binding site" evidence="6">
    <location>
        <position position="119"/>
    </location>
    <ligand>
        <name>orotate</name>
        <dbReference type="ChEBI" id="CHEBI:30839"/>
    </ligand>
</feature>
<keyword evidence="5 6" id="KW-0665">Pyrimidine biosynthesis</keyword>
<keyword evidence="6" id="KW-0460">Magnesium</keyword>
<dbReference type="InterPro" id="IPR000836">
    <property type="entry name" value="PRTase_dom"/>
</dbReference>
<comment type="subunit">
    <text evidence="6">Homodimer.</text>
</comment>
<dbReference type="UniPathway" id="UPA00070">
    <property type="reaction ID" value="UER00119"/>
</dbReference>
<feature type="binding site" description="in other chain" evidence="6">
    <location>
        <position position="90"/>
    </location>
    <ligand>
        <name>5-phospho-alpha-D-ribose 1-diphosphate</name>
        <dbReference type="ChEBI" id="CHEBI:58017"/>
        <note>ligand shared between dimeric partners</note>
    </ligand>
</feature>
<comment type="function">
    <text evidence="6">Catalyzes the transfer of a ribosyl phosphate group from 5-phosphoribose 1-diphosphate to orotate, leading to the formation of orotidine monophosphate (OMP).</text>
</comment>
<keyword evidence="4 6" id="KW-0808">Transferase</keyword>
<evidence type="ECO:0000256" key="5">
    <source>
        <dbReference type="ARBA" id="ARBA00022975"/>
    </source>
</evidence>
<dbReference type="GO" id="GO:0019856">
    <property type="term" value="P:pyrimidine nucleobase biosynthetic process"/>
    <property type="evidence" value="ECO:0007669"/>
    <property type="project" value="TreeGrafter"/>
</dbReference>
<dbReference type="PANTHER" id="PTHR19278:SF9">
    <property type="entry name" value="URIDINE 5'-MONOPHOSPHATE SYNTHASE"/>
    <property type="match status" value="1"/>
</dbReference>
<feature type="domain" description="Phosphoribosyltransferase" evidence="7">
    <location>
        <begin position="45"/>
        <end position="152"/>
    </location>
</feature>
<dbReference type="InterPro" id="IPR023031">
    <property type="entry name" value="OPRT"/>
</dbReference>
<dbReference type="Proteomes" id="UP000238176">
    <property type="component" value="Unassembled WGS sequence"/>
</dbReference>
<dbReference type="HAMAP" id="MF_01208">
    <property type="entry name" value="PyrE"/>
    <property type="match status" value="1"/>
</dbReference>
<comment type="pathway">
    <text evidence="1 6">Pyrimidine metabolism; UMP biosynthesis via de novo pathway; UMP from orotate: step 1/2.</text>
</comment>
<dbReference type="PANTHER" id="PTHR19278">
    <property type="entry name" value="OROTATE PHOSPHORIBOSYLTRANSFERASE"/>
    <property type="match status" value="1"/>
</dbReference>
<evidence type="ECO:0000256" key="6">
    <source>
        <dbReference type="HAMAP-Rule" id="MF_01208"/>
    </source>
</evidence>
<dbReference type="Pfam" id="PF00156">
    <property type="entry name" value="Pribosyltran"/>
    <property type="match status" value="1"/>
</dbReference>
<name>A0A2T0UW11_9ACTN</name>
<keyword evidence="9" id="KW-1185">Reference proteome</keyword>
<comment type="similarity">
    <text evidence="6">Belongs to the purine/pyrimidine phosphoribosyltransferase family. PyrE subfamily.</text>
</comment>
<evidence type="ECO:0000256" key="1">
    <source>
        <dbReference type="ARBA" id="ARBA00004889"/>
    </source>
</evidence>
<dbReference type="Gene3D" id="3.40.50.2020">
    <property type="match status" value="1"/>
</dbReference>
<dbReference type="EC" id="2.4.2.10" evidence="2 6"/>
<comment type="caution">
    <text evidence="8">The sequence shown here is derived from an EMBL/GenBank/DDBJ whole genome shotgun (WGS) entry which is preliminary data.</text>
</comment>
<proteinExistence type="inferred from homology"/>
<dbReference type="EMBL" id="PVTJ01000001">
    <property type="protein sequence ID" value="PRY62125.1"/>
    <property type="molecule type" value="Genomic_DNA"/>
</dbReference>
<organism evidence="8 9">
    <name type="scientific">Glycomyces artemisiae</name>
    <dbReference type="NCBI Taxonomy" id="1076443"/>
    <lineage>
        <taxon>Bacteria</taxon>
        <taxon>Bacillati</taxon>
        <taxon>Actinomycetota</taxon>
        <taxon>Actinomycetes</taxon>
        <taxon>Glycomycetales</taxon>
        <taxon>Glycomycetaceae</taxon>
        <taxon>Glycomyces</taxon>
    </lineage>
</organism>
<dbReference type="RefSeq" id="WP_106362175.1">
    <property type="nucleotide sequence ID" value="NZ_PVTJ01000001.1"/>
</dbReference>
<dbReference type="OrthoDB" id="9779060at2"/>